<sequence>MDGKINNSNQSLKNKTSFGGLNIMVVDDDIICLSIVAGILKTMKYEVVTVKNAQNALITLQQRMDFFHLVITDVHMPEMDGFEFQKKVQEKFNLPIVMMSADDKETSILRGLEAGAAFYIVKPVNYDDLRNLWQYAVSSRKVKSVVNRKFKSSQWASLVQKTSVDVDIGSVAPLNDEKQNKRDTKNKAPVKVNEGNEKEKAEIVTTKKTKVIWTTALHNRFLEAIRKIGLERAVPKRILEVMNMPGLTRDNVASHLQKYRIFLKRVTEASNSDGSSTGKNFIEKTLRSSFAAGHPSLVLRTLQHGFPQFVDHQQVGSSLQPGFLENIQTANGLGHGSALFPNQQASSSDFIPQLGYGQFHSMNNQDYFQQQTLGNTSPLYLADGADISSYQTQGRSELLSNAMSNNISTAIAGSGQMGFADGVSNGFSGSYGLRNGDNGNMALALGGNLNSGCYPQEAYSSAGFGSTNQLSPRFSNVIQQEYNPMLGNVSLPKFTEFGLDEIYLNQLNNPFYNEREWDGGITGYNFGNGTSQSDKYFLTFDRPYPNQASQQQGGGEFLDNGPYNGYSNVNPGATDDIMRSIFGPDGY</sequence>
<dbReference type="AlphaFoldDB" id="A0A438GWS1"/>
<evidence type="ECO:0000259" key="9">
    <source>
        <dbReference type="PROSITE" id="PS50110"/>
    </source>
</evidence>
<dbReference type="PANTHER" id="PTHR43874">
    <property type="entry name" value="TWO-COMPONENT RESPONSE REGULATOR"/>
    <property type="match status" value="1"/>
</dbReference>
<evidence type="ECO:0000256" key="8">
    <source>
        <dbReference type="PROSITE-ProRule" id="PRU00169"/>
    </source>
</evidence>
<keyword evidence="5" id="KW-0010">Activator</keyword>
<dbReference type="Gene3D" id="1.10.10.60">
    <property type="entry name" value="Homeodomain-like"/>
    <property type="match status" value="1"/>
</dbReference>
<keyword evidence="4" id="KW-0805">Transcription regulation</keyword>
<dbReference type="InterPro" id="IPR006447">
    <property type="entry name" value="Myb_dom_plants"/>
</dbReference>
<dbReference type="Proteomes" id="UP000288805">
    <property type="component" value="Unassembled WGS sequence"/>
</dbReference>
<reference evidence="11 12" key="1">
    <citation type="journal article" date="2018" name="PLoS Genet.">
        <title>Population sequencing reveals clonal diversity and ancestral inbreeding in the grapevine cultivar Chardonnay.</title>
        <authorList>
            <person name="Roach M.J."/>
            <person name="Johnson D.L."/>
            <person name="Bohlmann J."/>
            <person name="van Vuuren H.J."/>
            <person name="Jones S.J."/>
            <person name="Pretorius I.S."/>
            <person name="Schmidt S.A."/>
            <person name="Borneman A.R."/>
        </authorList>
    </citation>
    <scope>NUCLEOTIDE SEQUENCE [LARGE SCALE GENOMIC DNA]</scope>
    <source>
        <strain evidence="12">cv. Chardonnay</strain>
        <tissue evidence="11">Leaf</tissue>
    </source>
</reference>
<dbReference type="Gene3D" id="3.40.50.2300">
    <property type="match status" value="1"/>
</dbReference>
<dbReference type="PROSITE" id="PS50110">
    <property type="entry name" value="RESPONSE_REGULATORY"/>
    <property type="match status" value="1"/>
</dbReference>
<protein>
    <submittedName>
        <fullName evidence="11">Two-component response regulator ARR14</fullName>
    </submittedName>
</protein>
<evidence type="ECO:0000256" key="5">
    <source>
        <dbReference type="ARBA" id="ARBA00023159"/>
    </source>
</evidence>
<dbReference type="SMART" id="SM00448">
    <property type="entry name" value="REC"/>
    <property type="match status" value="1"/>
</dbReference>
<proteinExistence type="predicted"/>
<feature type="domain" description="HTH myb-type" evidence="10">
    <location>
        <begin position="205"/>
        <end position="264"/>
    </location>
</feature>
<feature type="modified residue" description="4-aspartylphosphate" evidence="8">
    <location>
        <position position="73"/>
    </location>
</feature>
<keyword evidence="2 8" id="KW-0597">Phosphoprotein</keyword>
<dbReference type="SUPFAM" id="SSF52172">
    <property type="entry name" value="CheY-like"/>
    <property type="match status" value="1"/>
</dbReference>
<evidence type="ECO:0000259" key="10">
    <source>
        <dbReference type="PROSITE" id="PS51294"/>
    </source>
</evidence>
<comment type="subcellular location">
    <subcellularLocation>
        <location evidence="1">Nucleus</location>
    </subcellularLocation>
</comment>
<dbReference type="InterPro" id="IPR045279">
    <property type="entry name" value="ARR-like"/>
</dbReference>
<dbReference type="InterPro" id="IPR011006">
    <property type="entry name" value="CheY-like_superfamily"/>
</dbReference>
<dbReference type="SUPFAM" id="SSF46689">
    <property type="entry name" value="Homeodomain-like"/>
    <property type="match status" value="1"/>
</dbReference>
<keyword evidence="6" id="KW-0804">Transcription</keyword>
<dbReference type="CDD" id="cd17584">
    <property type="entry name" value="REC_typeB_ARR-like"/>
    <property type="match status" value="1"/>
</dbReference>
<dbReference type="GO" id="GO:0009736">
    <property type="term" value="P:cytokinin-activated signaling pathway"/>
    <property type="evidence" value="ECO:0007669"/>
    <property type="project" value="InterPro"/>
</dbReference>
<evidence type="ECO:0000256" key="4">
    <source>
        <dbReference type="ARBA" id="ARBA00023015"/>
    </source>
</evidence>
<dbReference type="InterPro" id="IPR009057">
    <property type="entry name" value="Homeodomain-like_sf"/>
</dbReference>
<dbReference type="Pfam" id="PF00249">
    <property type="entry name" value="Myb_DNA-binding"/>
    <property type="match status" value="1"/>
</dbReference>
<dbReference type="EMBL" id="QGNW01000325">
    <property type="protein sequence ID" value="RVW76663.1"/>
    <property type="molecule type" value="Genomic_DNA"/>
</dbReference>
<dbReference type="InterPro" id="IPR017930">
    <property type="entry name" value="Myb_dom"/>
</dbReference>
<evidence type="ECO:0000313" key="12">
    <source>
        <dbReference type="Proteomes" id="UP000288805"/>
    </source>
</evidence>
<evidence type="ECO:0000313" key="11">
    <source>
        <dbReference type="EMBL" id="RVW76663.1"/>
    </source>
</evidence>
<evidence type="ECO:0000256" key="1">
    <source>
        <dbReference type="ARBA" id="ARBA00004123"/>
    </source>
</evidence>
<dbReference type="FunFam" id="1.10.10.60:FF:000007">
    <property type="entry name" value="Two-component response regulator"/>
    <property type="match status" value="1"/>
</dbReference>
<dbReference type="GO" id="GO:0000160">
    <property type="term" value="P:phosphorelay signal transduction system"/>
    <property type="evidence" value="ECO:0007669"/>
    <property type="project" value="UniProtKB-KW"/>
</dbReference>
<keyword evidence="3" id="KW-0902">Two-component regulatory system</keyword>
<evidence type="ECO:0000256" key="7">
    <source>
        <dbReference type="ARBA" id="ARBA00023242"/>
    </source>
</evidence>
<organism evidence="11 12">
    <name type="scientific">Vitis vinifera</name>
    <name type="common">Grape</name>
    <dbReference type="NCBI Taxonomy" id="29760"/>
    <lineage>
        <taxon>Eukaryota</taxon>
        <taxon>Viridiplantae</taxon>
        <taxon>Streptophyta</taxon>
        <taxon>Embryophyta</taxon>
        <taxon>Tracheophyta</taxon>
        <taxon>Spermatophyta</taxon>
        <taxon>Magnoliopsida</taxon>
        <taxon>eudicotyledons</taxon>
        <taxon>Gunneridae</taxon>
        <taxon>Pentapetalae</taxon>
        <taxon>rosids</taxon>
        <taxon>Vitales</taxon>
        <taxon>Vitaceae</taxon>
        <taxon>Viteae</taxon>
        <taxon>Vitis</taxon>
    </lineage>
</organism>
<dbReference type="InterPro" id="IPR001005">
    <property type="entry name" value="SANT/Myb"/>
</dbReference>
<gene>
    <name evidence="11" type="primary">ARR14</name>
    <name evidence="11" type="ORF">CK203_049658</name>
</gene>
<dbReference type="GO" id="GO:0005634">
    <property type="term" value="C:nucleus"/>
    <property type="evidence" value="ECO:0007669"/>
    <property type="project" value="UniProtKB-SubCell"/>
</dbReference>
<evidence type="ECO:0000256" key="6">
    <source>
        <dbReference type="ARBA" id="ARBA00023163"/>
    </source>
</evidence>
<dbReference type="InterPro" id="IPR001789">
    <property type="entry name" value="Sig_transdc_resp-reg_receiver"/>
</dbReference>
<dbReference type="NCBIfam" id="TIGR01557">
    <property type="entry name" value="myb_SHAQKYF"/>
    <property type="match status" value="1"/>
</dbReference>
<dbReference type="PROSITE" id="PS51294">
    <property type="entry name" value="HTH_MYB"/>
    <property type="match status" value="1"/>
</dbReference>
<name>A0A438GWS1_VITVI</name>
<comment type="caution">
    <text evidence="11">The sequence shown here is derived from an EMBL/GenBank/DDBJ whole genome shotgun (WGS) entry which is preliminary data.</text>
</comment>
<feature type="domain" description="Response regulatory" evidence="9">
    <location>
        <begin position="22"/>
        <end position="137"/>
    </location>
</feature>
<dbReference type="PANTHER" id="PTHR43874:SF19">
    <property type="entry name" value="RESPONSE REGULATOR 23-RELATED"/>
    <property type="match status" value="1"/>
</dbReference>
<accession>A0A438GWS1</accession>
<evidence type="ECO:0000256" key="3">
    <source>
        <dbReference type="ARBA" id="ARBA00023012"/>
    </source>
</evidence>
<dbReference type="GO" id="GO:0003677">
    <property type="term" value="F:DNA binding"/>
    <property type="evidence" value="ECO:0007669"/>
    <property type="project" value="InterPro"/>
</dbReference>
<dbReference type="Pfam" id="PF00072">
    <property type="entry name" value="Response_reg"/>
    <property type="match status" value="1"/>
</dbReference>
<evidence type="ECO:0000256" key="2">
    <source>
        <dbReference type="ARBA" id="ARBA00022553"/>
    </source>
</evidence>
<keyword evidence="7" id="KW-0539">Nucleus</keyword>